<keyword evidence="2" id="KW-0472">Membrane</keyword>
<keyword evidence="4" id="KW-1185">Reference proteome</keyword>
<comment type="function">
    <text evidence="2">NDH-1 shuttles electrons from NADH, via FMN and iron-sulfur (Fe-S) centers, to quinones in the respiratory chain. Couples the redox reaction to proton translocation (for every two electrons transferred, four hydrogen ions are translocated across the cytoplasmic membrane), and thus conserves the redox energy in a proton gradient.</text>
</comment>
<feature type="transmembrane region" description="Helical" evidence="2">
    <location>
        <begin position="28"/>
        <end position="47"/>
    </location>
</feature>
<dbReference type="PANTHER" id="PTHR33269">
    <property type="entry name" value="NADH-UBIQUINONE OXIDOREDUCTASE CHAIN 6"/>
    <property type="match status" value="1"/>
</dbReference>
<sequence>MGIYVWLFFALMAVIGAITMLFTRNLMYAALSLLVVLLSVAALYVLANAEFLAVTQILIYIGAVLVLLVLGIMLTPRAASQPPTVTSYQWAMGLFLAGSVGFFLTKIIAQADFIQDKETARPAPLQEIGTRLITEHLLTFEVAGVLLLVALVGAAALATYKSKATQTADFD</sequence>
<dbReference type="EC" id="7.1.1.-" evidence="2"/>
<keyword evidence="2" id="KW-0874">Quinone</keyword>
<dbReference type="GO" id="GO:0008137">
    <property type="term" value="F:NADH dehydrogenase (ubiquinone) activity"/>
    <property type="evidence" value="ECO:0007669"/>
    <property type="project" value="UniProtKB-UniRule"/>
</dbReference>
<evidence type="ECO:0000256" key="1">
    <source>
        <dbReference type="ARBA" id="ARBA00005698"/>
    </source>
</evidence>
<dbReference type="AlphaFoldDB" id="A0A1I1H3G1"/>
<comment type="catalytic activity">
    <reaction evidence="2">
        <text>a quinone + NADH + 5 H(+)(in) = a quinol + NAD(+) + 4 H(+)(out)</text>
        <dbReference type="Rhea" id="RHEA:57888"/>
        <dbReference type="ChEBI" id="CHEBI:15378"/>
        <dbReference type="ChEBI" id="CHEBI:24646"/>
        <dbReference type="ChEBI" id="CHEBI:57540"/>
        <dbReference type="ChEBI" id="CHEBI:57945"/>
        <dbReference type="ChEBI" id="CHEBI:132124"/>
    </reaction>
</comment>
<comment type="subcellular location">
    <subcellularLocation>
        <location evidence="2">Cell membrane</location>
        <topology evidence="2">Multi-pass membrane protein</topology>
    </subcellularLocation>
</comment>
<dbReference type="STRING" id="927664.SAMN05421780_103189"/>
<evidence type="ECO:0000313" key="4">
    <source>
        <dbReference type="Proteomes" id="UP000199514"/>
    </source>
</evidence>
<dbReference type="Pfam" id="PF00499">
    <property type="entry name" value="Oxidored_q3"/>
    <property type="match status" value="1"/>
</dbReference>
<dbReference type="Gene3D" id="1.20.120.1200">
    <property type="entry name" value="NADH-ubiquinone/plastoquinone oxidoreductase chain 6, subunit NuoJ"/>
    <property type="match status" value="1"/>
</dbReference>
<feature type="transmembrane region" description="Helical" evidence="2">
    <location>
        <begin position="142"/>
        <end position="160"/>
    </location>
</feature>
<name>A0A1I1H3G1_9BACT</name>
<feature type="transmembrane region" description="Helical" evidence="2">
    <location>
        <begin position="53"/>
        <end position="75"/>
    </location>
</feature>
<protein>
    <recommendedName>
        <fullName evidence="2">NADH-quinone oxidoreductase subunit J</fullName>
        <ecNumber evidence="2">7.1.1.-</ecNumber>
    </recommendedName>
</protein>
<proteinExistence type="inferred from homology"/>
<evidence type="ECO:0000256" key="2">
    <source>
        <dbReference type="RuleBase" id="RU004429"/>
    </source>
</evidence>
<feature type="transmembrane region" description="Helical" evidence="2">
    <location>
        <begin position="6"/>
        <end position="23"/>
    </location>
</feature>
<dbReference type="EMBL" id="FOLE01000003">
    <property type="protein sequence ID" value="SFC18321.1"/>
    <property type="molecule type" value="Genomic_DNA"/>
</dbReference>
<evidence type="ECO:0000313" key="3">
    <source>
        <dbReference type="EMBL" id="SFC18321.1"/>
    </source>
</evidence>
<reference evidence="3 4" key="1">
    <citation type="submission" date="2016-10" db="EMBL/GenBank/DDBJ databases">
        <authorList>
            <person name="de Groot N.N."/>
        </authorList>
    </citation>
    <scope>NUCLEOTIDE SEQUENCE [LARGE SCALE GENOMIC DNA]</scope>
    <source>
        <strain evidence="3 4">DSM 6793</strain>
    </source>
</reference>
<keyword evidence="2" id="KW-0520">NAD</keyword>
<dbReference type="PANTHER" id="PTHR33269:SF17">
    <property type="entry name" value="NADH-UBIQUINONE OXIDOREDUCTASE CHAIN 6"/>
    <property type="match status" value="1"/>
</dbReference>
<accession>A0A1I1H3G1</accession>
<gene>
    <name evidence="3" type="ORF">SAMN05421780_103189</name>
</gene>
<keyword evidence="2" id="KW-0812">Transmembrane</keyword>
<dbReference type="GO" id="GO:0005886">
    <property type="term" value="C:plasma membrane"/>
    <property type="evidence" value="ECO:0007669"/>
    <property type="project" value="UniProtKB-SubCell"/>
</dbReference>
<dbReference type="Proteomes" id="UP000199514">
    <property type="component" value="Unassembled WGS sequence"/>
</dbReference>
<dbReference type="GO" id="GO:0048038">
    <property type="term" value="F:quinone binding"/>
    <property type="evidence" value="ECO:0007669"/>
    <property type="project" value="UniProtKB-UniRule"/>
</dbReference>
<comment type="similarity">
    <text evidence="1 2">Belongs to the complex I subunit 6 family.</text>
</comment>
<dbReference type="InterPro" id="IPR001457">
    <property type="entry name" value="NADH_UbQ/plastoQ_OxRdtase_su6"/>
</dbReference>
<feature type="transmembrane region" description="Helical" evidence="2">
    <location>
        <begin position="87"/>
        <end position="109"/>
    </location>
</feature>
<organism evidence="3 4">
    <name type="scientific">Flexibacter flexilis DSM 6793</name>
    <dbReference type="NCBI Taxonomy" id="927664"/>
    <lineage>
        <taxon>Bacteria</taxon>
        <taxon>Pseudomonadati</taxon>
        <taxon>Bacteroidota</taxon>
        <taxon>Cytophagia</taxon>
        <taxon>Cytophagales</taxon>
        <taxon>Flexibacteraceae</taxon>
        <taxon>Flexibacter</taxon>
    </lineage>
</organism>
<keyword evidence="2" id="KW-1133">Transmembrane helix</keyword>
<dbReference type="InterPro" id="IPR042106">
    <property type="entry name" value="Nuo/plastoQ_OxRdtase_6_NuoJ"/>
</dbReference>
<keyword evidence="2" id="KW-1003">Cell membrane</keyword>